<dbReference type="PANTHER" id="PTHR11002">
    <property type="entry name" value="CARBONIC ANHYDRASE"/>
    <property type="match status" value="1"/>
</dbReference>
<dbReference type="InterPro" id="IPR015892">
    <property type="entry name" value="Carbonic_anhydrase_CS"/>
</dbReference>
<comment type="function">
    <text evidence="10">Reversible hydration of carbon dioxide.</text>
</comment>
<reference evidence="12" key="1">
    <citation type="submission" date="2014-10" db="EMBL/GenBank/DDBJ databases">
        <title>Molecular cloning and characterization of carbonic anhydrase (CA) genes from a green microalga, Myrmecia incisa Reisigl H4301.</title>
        <authorList>
            <person name="Mei S."/>
            <person name="Bi Y."/>
            <person name="Zhou Z."/>
        </authorList>
    </citation>
    <scope>NUCLEOTIDE SEQUENCE</scope>
    <source>
        <strain evidence="12">H4301</strain>
    </source>
</reference>
<comment type="similarity">
    <text evidence="1 10">Belongs to the beta-class carbonic anhydrase family.</text>
</comment>
<dbReference type="PANTHER" id="PTHR11002:SF76">
    <property type="entry name" value="CARBONIC ANHYDRASE"/>
    <property type="match status" value="1"/>
</dbReference>
<dbReference type="PROSITE" id="PS00704">
    <property type="entry name" value="PROK_CO2_ANHYDRASE_1"/>
    <property type="match status" value="1"/>
</dbReference>
<comment type="cofactor">
    <cofactor evidence="9">
        <name>Zn(2+)</name>
        <dbReference type="ChEBI" id="CHEBI:29105"/>
    </cofactor>
    <text evidence="9">Binds 1 zinc ion per subunit.</text>
</comment>
<evidence type="ECO:0000313" key="12">
    <source>
        <dbReference type="EMBL" id="AJW81214.1"/>
    </source>
</evidence>
<dbReference type="GO" id="GO:0008270">
    <property type="term" value="F:zinc ion binding"/>
    <property type="evidence" value="ECO:0007669"/>
    <property type="project" value="UniProtKB-UniRule"/>
</dbReference>
<feature type="region of interest" description="Disordered" evidence="11">
    <location>
        <begin position="219"/>
        <end position="252"/>
    </location>
</feature>
<accession>A0A0D5CPB4</accession>
<dbReference type="PROSITE" id="PS00705">
    <property type="entry name" value="PROK_CO2_ANHYDRASE_2"/>
    <property type="match status" value="1"/>
</dbReference>
<sequence>MPRVKAQKPQGITDVLKNNQEWSKAMHESDPNYFSKLAHQQNPEYLWIGCSDSRVPANQILGLAPGEVFVQRNVGNQVTHRDMNCMSCIEYAVDALKVKHIIICGHYNCGAVRGALTLPGKAPGLVNLWITEIRDVRNANQAQLQELNNHDKLDRLCELNVIRQLFNVCTSPVVQAAWDRGQELSVHGLIYSVSDGLLRELSPCITSMTDLDTFEATVEEKPADETPAGEAAATDGEGATGEGVAAARGAAGTRNLRKSNTLKKLAQGFFQSMSTHLYFERTSVGADCSTPKAADATARFVPPTIQEDAAAAKPVLDKAEAAGADVAAAKAEEPKIAAVHPTEATA</sequence>
<proteinExistence type="evidence at transcript level"/>
<dbReference type="FunFam" id="3.40.1050.10:FF:000001">
    <property type="entry name" value="Carbonic anhydrase"/>
    <property type="match status" value="1"/>
</dbReference>
<dbReference type="SUPFAM" id="SSF53056">
    <property type="entry name" value="beta-carbonic anhydrase, cab"/>
    <property type="match status" value="1"/>
</dbReference>
<evidence type="ECO:0000256" key="3">
    <source>
        <dbReference type="ARBA" id="ARBA00014628"/>
    </source>
</evidence>
<feature type="binding site" evidence="9">
    <location>
        <position position="106"/>
    </location>
    <ligand>
        <name>Zn(2+)</name>
        <dbReference type="ChEBI" id="CHEBI:29105"/>
    </ligand>
</feature>
<feature type="binding site" evidence="9">
    <location>
        <position position="109"/>
    </location>
    <ligand>
        <name>Zn(2+)</name>
        <dbReference type="ChEBI" id="CHEBI:29105"/>
    </ligand>
</feature>
<comment type="catalytic activity">
    <reaction evidence="8 10">
        <text>hydrogencarbonate + H(+) = CO2 + H2O</text>
        <dbReference type="Rhea" id="RHEA:10748"/>
        <dbReference type="ChEBI" id="CHEBI:15377"/>
        <dbReference type="ChEBI" id="CHEBI:15378"/>
        <dbReference type="ChEBI" id="CHEBI:16526"/>
        <dbReference type="ChEBI" id="CHEBI:17544"/>
        <dbReference type="EC" id="4.2.1.1"/>
    </reaction>
</comment>
<keyword evidence="4 9" id="KW-0479">Metal-binding</keyword>
<feature type="binding site" evidence="9">
    <location>
        <position position="50"/>
    </location>
    <ligand>
        <name>Zn(2+)</name>
        <dbReference type="ChEBI" id="CHEBI:29105"/>
    </ligand>
</feature>
<protein>
    <recommendedName>
        <fullName evidence="3 10">Carbonic anhydrase</fullName>
        <ecNumber evidence="2 10">4.2.1.1</ecNumber>
    </recommendedName>
    <alternativeName>
        <fullName evidence="7 10">Carbonate dehydratase</fullName>
    </alternativeName>
</protein>
<dbReference type="CDD" id="cd00883">
    <property type="entry name" value="beta_CA_cladeA"/>
    <property type="match status" value="1"/>
</dbReference>
<dbReference type="EC" id="4.2.1.1" evidence="2 10"/>
<dbReference type="AlphaFoldDB" id="A0A0D5CPB4"/>
<evidence type="ECO:0000256" key="1">
    <source>
        <dbReference type="ARBA" id="ARBA00006217"/>
    </source>
</evidence>
<dbReference type="InterPro" id="IPR036874">
    <property type="entry name" value="Carbonic_anhydrase_sf"/>
</dbReference>
<evidence type="ECO:0000256" key="11">
    <source>
        <dbReference type="SAM" id="MobiDB-lite"/>
    </source>
</evidence>
<evidence type="ECO:0000256" key="7">
    <source>
        <dbReference type="ARBA" id="ARBA00031969"/>
    </source>
</evidence>
<evidence type="ECO:0000256" key="10">
    <source>
        <dbReference type="RuleBase" id="RU003956"/>
    </source>
</evidence>
<keyword evidence="6 10" id="KW-0456">Lyase</keyword>
<evidence type="ECO:0000256" key="8">
    <source>
        <dbReference type="ARBA" id="ARBA00048348"/>
    </source>
</evidence>
<name>A0A0D5CPB4_9CHLO</name>
<evidence type="ECO:0000256" key="5">
    <source>
        <dbReference type="ARBA" id="ARBA00022833"/>
    </source>
</evidence>
<dbReference type="Gene3D" id="3.40.1050.10">
    <property type="entry name" value="Carbonic anhydrase"/>
    <property type="match status" value="1"/>
</dbReference>
<dbReference type="GO" id="GO:0004089">
    <property type="term" value="F:carbonate dehydratase activity"/>
    <property type="evidence" value="ECO:0007669"/>
    <property type="project" value="UniProtKB-UniRule"/>
</dbReference>
<feature type="compositionally biased region" description="Low complexity" evidence="11">
    <location>
        <begin position="225"/>
        <end position="252"/>
    </location>
</feature>
<dbReference type="EMBL" id="KP036915">
    <property type="protein sequence ID" value="AJW81214.1"/>
    <property type="molecule type" value="mRNA"/>
</dbReference>
<evidence type="ECO:0000256" key="6">
    <source>
        <dbReference type="ARBA" id="ARBA00023239"/>
    </source>
</evidence>
<evidence type="ECO:0000256" key="2">
    <source>
        <dbReference type="ARBA" id="ARBA00012925"/>
    </source>
</evidence>
<keyword evidence="5 9" id="KW-0862">Zinc</keyword>
<organism evidence="12">
    <name type="scientific">Lobosphaera incisa</name>
    <dbReference type="NCBI Taxonomy" id="312850"/>
    <lineage>
        <taxon>Eukaryota</taxon>
        <taxon>Viridiplantae</taxon>
        <taxon>Chlorophyta</taxon>
        <taxon>core chlorophytes</taxon>
        <taxon>Trebouxiophyceae</taxon>
        <taxon>Trebouxiales</taxon>
        <taxon>Trebouxiaceae</taxon>
        <taxon>Lobosphaera</taxon>
    </lineage>
</organism>
<dbReference type="SMART" id="SM00947">
    <property type="entry name" value="Pro_CA"/>
    <property type="match status" value="1"/>
</dbReference>
<dbReference type="InterPro" id="IPR001765">
    <property type="entry name" value="Carbonic_anhydrase"/>
</dbReference>
<evidence type="ECO:0000256" key="4">
    <source>
        <dbReference type="ARBA" id="ARBA00022723"/>
    </source>
</evidence>
<evidence type="ECO:0000256" key="9">
    <source>
        <dbReference type="PIRSR" id="PIRSR601765-1"/>
    </source>
</evidence>
<dbReference type="GO" id="GO:0015976">
    <property type="term" value="P:carbon utilization"/>
    <property type="evidence" value="ECO:0007669"/>
    <property type="project" value="InterPro"/>
</dbReference>
<feature type="binding site" evidence="9">
    <location>
        <position position="52"/>
    </location>
    <ligand>
        <name>Zn(2+)</name>
        <dbReference type="ChEBI" id="CHEBI:29105"/>
    </ligand>
</feature>
<dbReference type="Pfam" id="PF00484">
    <property type="entry name" value="Pro_CA"/>
    <property type="match status" value="1"/>
</dbReference>